<dbReference type="AlphaFoldDB" id="A0A3L6NPV6"/>
<reference evidence="1 2" key="1">
    <citation type="journal article" date="2018" name="Sci. Rep.">
        <title>Characterisation of pathogen-specific regions and novel effector candidates in Fusarium oxysporum f. sp. cepae.</title>
        <authorList>
            <person name="Armitage A.D."/>
            <person name="Taylor A."/>
            <person name="Sobczyk M.K."/>
            <person name="Baxter L."/>
            <person name="Greenfield B.P."/>
            <person name="Bates H.J."/>
            <person name="Wilson F."/>
            <person name="Jackson A.C."/>
            <person name="Ott S."/>
            <person name="Harrison R.J."/>
            <person name="Clarkson J.P."/>
        </authorList>
    </citation>
    <scope>NUCLEOTIDE SEQUENCE [LARGE SCALE GENOMIC DNA]</scope>
    <source>
        <strain evidence="1 2">FoC_Fus2</strain>
    </source>
</reference>
<dbReference type="Proteomes" id="UP000270866">
    <property type="component" value="Chromosome 7"/>
</dbReference>
<dbReference type="EMBL" id="MRCU01000004">
    <property type="protein sequence ID" value="RKK20152.1"/>
    <property type="molecule type" value="Genomic_DNA"/>
</dbReference>
<evidence type="ECO:0000313" key="1">
    <source>
        <dbReference type="EMBL" id="RKK20152.1"/>
    </source>
</evidence>
<sequence>MAVSLAWVPLIAPTWKSPYSRTTGGWRRSFLKWTHSCCRVTPPSTVTVSPPLIDGEDASPILHRDDDAGTHYEISGRMHGTDGDDSLVLVKGSSGDGLNVPNLHRPLEAVIGYFEPNFIIPVGE</sequence>
<protein>
    <submittedName>
        <fullName evidence="1">Uncharacterized protein</fullName>
    </submittedName>
</protein>
<proteinExistence type="predicted"/>
<evidence type="ECO:0000313" key="2">
    <source>
        <dbReference type="Proteomes" id="UP000270866"/>
    </source>
</evidence>
<gene>
    <name evidence="1" type="ORF">BFJ65_g6856</name>
</gene>
<name>A0A3L6NPV6_FUSOX</name>
<organism evidence="1 2">
    <name type="scientific">Fusarium oxysporum f. sp. cepae</name>
    <dbReference type="NCBI Taxonomy" id="396571"/>
    <lineage>
        <taxon>Eukaryota</taxon>
        <taxon>Fungi</taxon>
        <taxon>Dikarya</taxon>
        <taxon>Ascomycota</taxon>
        <taxon>Pezizomycotina</taxon>
        <taxon>Sordariomycetes</taxon>
        <taxon>Hypocreomycetidae</taxon>
        <taxon>Hypocreales</taxon>
        <taxon>Nectriaceae</taxon>
        <taxon>Fusarium</taxon>
        <taxon>Fusarium oxysporum species complex</taxon>
    </lineage>
</organism>
<accession>A0A3L6NPV6</accession>
<comment type="caution">
    <text evidence="1">The sequence shown here is derived from an EMBL/GenBank/DDBJ whole genome shotgun (WGS) entry which is preliminary data.</text>
</comment>